<keyword evidence="1" id="KW-0812">Transmembrane</keyword>
<feature type="transmembrane region" description="Helical" evidence="1">
    <location>
        <begin position="100"/>
        <end position="118"/>
    </location>
</feature>
<evidence type="ECO:0000313" key="3">
    <source>
        <dbReference type="Proteomes" id="UP000830401"/>
    </source>
</evidence>
<keyword evidence="1" id="KW-1133">Transmembrane helix</keyword>
<dbReference type="Proteomes" id="UP000830401">
    <property type="component" value="Chromosome"/>
</dbReference>
<dbReference type="EMBL" id="CP095061">
    <property type="protein sequence ID" value="UOQ66214.1"/>
    <property type="molecule type" value="Genomic_DNA"/>
</dbReference>
<keyword evidence="3" id="KW-1185">Reference proteome</keyword>
<feature type="transmembrane region" description="Helical" evidence="1">
    <location>
        <begin position="49"/>
        <end position="69"/>
    </location>
</feature>
<keyword evidence="1" id="KW-0472">Membrane</keyword>
<feature type="transmembrane region" description="Helical" evidence="1">
    <location>
        <begin position="172"/>
        <end position="192"/>
    </location>
</feature>
<dbReference type="RefSeq" id="WP_245120192.1">
    <property type="nucleotide sequence ID" value="NZ_CP095061.1"/>
</dbReference>
<feature type="transmembrane region" description="Helical" evidence="1">
    <location>
        <begin position="74"/>
        <end position="94"/>
    </location>
</feature>
<gene>
    <name evidence="2" type="ORF">MUN86_22420</name>
</gene>
<sequence length="200" mass="22526">MRFVRFWRTALALFLGLTFFTSGMAKLYYQHQFWGWIGPVWLAEKLQPFQLGLYVAFVAASQIVTGFLLITRRFWLLGAVFLVPMLANILFVTISLQWAGTPYVVSVLLSMNVALLLSEYRRLRVLWSEAAYVPPPTQPVRTIKGHIVWGTGLLLTLSAVPVSYVALPLSYWLALGGIVLAWCSPFADSYSLSRLKTTTS</sequence>
<proteinExistence type="predicted"/>
<evidence type="ECO:0000313" key="2">
    <source>
        <dbReference type="EMBL" id="UOQ66214.1"/>
    </source>
</evidence>
<protein>
    <recommendedName>
        <fullName evidence="4">DoxX family protein</fullName>
    </recommendedName>
</protein>
<evidence type="ECO:0008006" key="4">
    <source>
        <dbReference type="Google" id="ProtNLM"/>
    </source>
</evidence>
<evidence type="ECO:0000256" key="1">
    <source>
        <dbReference type="SAM" id="Phobius"/>
    </source>
</evidence>
<accession>A0ABY4G6G9</accession>
<reference evidence="2" key="1">
    <citation type="submission" date="2022-04" db="EMBL/GenBank/DDBJ databases">
        <title>Hymenobacter sp. isolated from the air.</title>
        <authorList>
            <person name="Won M."/>
            <person name="Lee C.-M."/>
            <person name="Woen H.-Y."/>
            <person name="Kwon S.-W."/>
        </authorList>
    </citation>
    <scope>NUCLEOTIDE SEQUENCE</scope>
    <source>
        <strain evidence="2">5420S-77</strain>
    </source>
</reference>
<feature type="transmembrane region" description="Helical" evidence="1">
    <location>
        <begin position="147"/>
        <end position="166"/>
    </location>
</feature>
<organism evidence="2 3">
    <name type="scientific">Hymenobacter volaticus</name>
    <dbReference type="NCBI Taxonomy" id="2932254"/>
    <lineage>
        <taxon>Bacteria</taxon>
        <taxon>Pseudomonadati</taxon>
        <taxon>Bacteroidota</taxon>
        <taxon>Cytophagia</taxon>
        <taxon>Cytophagales</taxon>
        <taxon>Hymenobacteraceae</taxon>
        <taxon>Hymenobacter</taxon>
    </lineage>
</organism>
<name>A0ABY4G6G9_9BACT</name>